<dbReference type="Proteomes" id="UP000316598">
    <property type="component" value="Unassembled WGS sequence"/>
</dbReference>
<comment type="caution">
    <text evidence="1">The sequence shown here is derived from an EMBL/GenBank/DDBJ whole genome shotgun (WGS) entry which is preliminary data.</text>
</comment>
<keyword evidence="2" id="KW-1185">Reference proteome</keyword>
<evidence type="ECO:0000313" key="1">
    <source>
        <dbReference type="EMBL" id="TWT54715.1"/>
    </source>
</evidence>
<name>A0A5C5WXU7_9BACT</name>
<sequence>MVEFASPCVRMAIDKIAGVSLSRKAASTKAVDTKAINHSLPLASVLGIGDHELP</sequence>
<evidence type="ECO:0000313" key="2">
    <source>
        <dbReference type="Proteomes" id="UP000316598"/>
    </source>
</evidence>
<proteinExistence type="predicted"/>
<gene>
    <name evidence="1" type="ORF">Pla22_23660</name>
</gene>
<reference evidence="1 2" key="1">
    <citation type="submission" date="2019-02" db="EMBL/GenBank/DDBJ databases">
        <title>Deep-cultivation of Planctomycetes and their phenomic and genomic characterization uncovers novel biology.</title>
        <authorList>
            <person name="Wiegand S."/>
            <person name="Jogler M."/>
            <person name="Boedeker C."/>
            <person name="Pinto D."/>
            <person name="Vollmers J."/>
            <person name="Rivas-Marin E."/>
            <person name="Kohn T."/>
            <person name="Peeters S.H."/>
            <person name="Heuer A."/>
            <person name="Rast P."/>
            <person name="Oberbeckmann S."/>
            <person name="Bunk B."/>
            <person name="Jeske O."/>
            <person name="Meyerdierks A."/>
            <person name="Storesund J.E."/>
            <person name="Kallscheuer N."/>
            <person name="Luecker S."/>
            <person name="Lage O.M."/>
            <person name="Pohl T."/>
            <person name="Merkel B.J."/>
            <person name="Hornburger P."/>
            <person name="Mueller R.-W."/>
            <person name="Bruemmer F."/>
            <person name="Labrenz M."/>
            <person name="Spormann A.M."/>
            <person name="Op Den Camp H."/>
            <person name="Overmann J."/>
            <person name="Amann R."/>
            <person name="Jetten M.S.M."/>
            <person name="Mascher T."/>
            <person name="Medema M.H."/>
            <person name="Devos D.P."/>
            <person name="Kaster A.-K."/>
            <person name="Ovreas L."/>
            <person name="Rohde M."/>
            <person name="Galperin M.Y."/>
            <person name="Jogler C."/>
        </authorList>
    </citation>
    <scope>NUCLEOTIDE SEQUENCE [LARGE SCALE GENOMIC DNA]</scope>
    <source>
        <strain evidence="1 2">Pla22</strain>
    </source>
</reference>
<accession>A0A5C5WXU7</accession>
<dbReference type="EMBL" id="SJPI01000001">
    <property type="protein sequence ID" value="TWT54715.1"/>
    <property type="molecule type" value="Genomic_DNA"/>
</dbReference>
<dbReference type="AlphaFoldDB" id="A0A5C5WXU7"/>
<protein>
    <submittedName>
        <fullName evidence="1">Uncharacterized protein</fullName>
    </submittedName>
</protein>
<organism evidence="1 2">
    <name type="scientific">Rubripirellula amarantea</name>
    <dbReference type="NCBI Taxonomy" id="2527999"/>
    <lineage>
        <taxon>Bacteria</taxon>
        <taxon>Pseudomonadati</taxon>
        <taxon>Planctomycetota</taxon>
        <taxon>Planctomycetia</taxon>
        <taxon>Pirellulales</taxon>
        <taxon>Pirellulaceae</taxon>
        <taxon>Rubripirellula</taxon>
    </lineage>
</organism>